<feature type="compositionally biased region" description="Low complexity" evidence="5">
    <location>
        <begin position="2052"/>
        <end position="2074"/>
    </location>
</feature>
<keyword evidence="1" id="KW-0134">Cell wall</keyword>
<evidence type="ECO:0000256" key="2">
    <source>
        <dbReference type="ARBA" id="ARBA00022525"/>
    </source>
</evidence>
<feature type="region of interest" description="Disordered" evidence="5">
    <location>
        <begin position="2551"/>
        <end position="2573"/>
    </location>
</feature>
<dbReference type="NCBIfam" id="TIGR01167">
    <property type="entry name" value="LPXTG_anchor"/>
    <property type="match status" value="1"/>
</dbReference>
<dbReference type="InterPro" id="IPR045474">
    <property type="entry name" value="GEVED"/>
</dbReference>
<keyword evidence="2" id="KW-0964">Secreted</keyword>
<dbReference type="InterPro" id="IPR040683">
    <property type="entry name" value="CshA_NR2"/>
</dbReference>
<feature type="signal peptide" evidence="6">
    <location>
        <begin position="1"/>
        <end position="41"/>
    </location>
</feature>
<dbReference type="Proteomes" id="UP001519349">
    <property type="component" value="Unassembled WGS sequence"/>
</dbReference>
<feature type="compositionally biased region" description="Polar residues" evidence="5">
    <location>
        <begin position="1549"/>
        <end position="1570"/>
    </location>
</feature>
<evidence type="ECO:0000313" key="9">
    <source>
        <dbReference type="Proteomes" id="UP001519349"/>
    </source>
</evidence>
<feature type="compositionally biased region" description="Polar residues" evidence="5">
    <location>
        <begin position="2551"/>
        <end position="2564"/>
    </location>
</feature>
<feature type="compositionally biased region" description="Low complexity" evidence="5">
    <location>
        <begin position="172"/>
        <end position="182"/>
    </location>
</feature>
<feature type="compositionally biased region" description="Low complexity" evidence="5">
    <location>
        <begin position="2662"/>
        <end position="2673"/>
    </location>
</feature>
<evidence type="ECO:0000256" key="5">
    <source>
        <dbReference type="SAM" id="MobiDB-lite"/>
    </source>
</evidence>
<accession>A0ABS5AVS4</accession>
<feature type="region of interest" description="Disordered" evidence="5">
    <location>
        <begin position="2645"/>
        <end position="2678"/>
    </location>
</feature>
<dbReference type="Pfam" id="PF19076">
    <property type="entry name" value="CshA_repeat"/>
    <property type="match status" value="19"/>
</dbReference>
<comment type="caution">
    <text evidence="8">The sequence shown here is derived from an EMBL/GenBank/DDBJ whole genome shotgun (WGS) entry which is preliminary data.</text>
</comment>
<dbReference type="InterPro" id="IPR005877">
    <property type="entry name" value="YSIRK_signal_dom"/>
</dbReference>
<organism evidence="8 9">
    <name type="scientific">Streptococcus panodentis</name>
    <dbReference type="NCBI Taxonomy" id="1581472"/>
    <lineage>
        <taxon>Bacteria</taxon>
        <taxon>Bacillati</taxon>
        <taxon>Bacillota</taxon>
        <taxon>Bacilli</taxon>
        <taxon>Lactobacillales</taxon>
        <taxon>Streptococcaceae</taxon>
        <taxon>Streptococcus</taxon>
    </lineage>
</organism>
<keyword evidence="3 6" id="KW-0732">Signal</keyword>
<evidence type="ECO:0000256" key="1">
    <source>
        <dbReference type="ARBA" id="ARBA00022512"/>
    </source>
</evidence>
<feature type="region of interest" description="Disordered" evidence="5">
    <location>
        <begin position="2254"/>
        <end position="2276"/>
    </location>
</feature>
<dbReference type="EMBL" id="QFAY01000005">
    <property type="protein sequence ID" value="MBP2620381.1"/>
    <property type="molecule type" value="Genomic_DNA"/>
</dbReference>
<gene>
    <name evidence="8" type="ORF">DHL47_03335</name>
</gene>
<keyword evidence="9" id="KW-1185">Reference proteome</keyword>
<feature type="region of interest" description="Disordered" evidence="5">
    <location>
        <begin position="2052"/>
        <end position="2084"/>
    </location>
</feature>
<dbReference type="Pfam" id="PF04650">
    <property type="entry name" value="YSIRK_signal"/>
    <property type="match status" value="1"/>
</dbReference>
<feature type="chain" id="PRO_5047133171" evidence="6">
    <location>
        <begin position="42"/>
        <end position="2708"/>
    </location>
</feature>
<feature type="compositionally biased region" description="Polar residues" evidence="5">
    <location>
        <begin position="2255"/>
        <end position="2271"/>
    </location>
</feature>
<feature type="compositionally biased region" description="Low complexity" evidence="5">
    <location>
        <begin position="116"/>
        <end position="136"/>
    </location>
</feature>
<dbReference type="RefSeq" id="WP_209550885.1">
    <property type="nucleotide sequence ID" value="NZ_QFAY01000005.1"/>
</dbReference>
<dbReference type="Pfam" id="PF00746">
    <property type="entry name" value="Gram_pos_anchor"/>
    <property type="match status" value="1"/>
</dbReference>
<protein>
    <submittedName>
        <fullName evidence="8">YSIRK signal domain/LPXTG anchor domain surface protein</fullName>
    </submittedName>
</protein>
<proteinExistence type="predicted"/>
<dbReference type="NCBIfam" id="TIGR01168">
    <property type="entry name" value="YSIRK_signal"/>
    <property type="match status" value="1"/>
</dbReference>
<evidence type="ECO:0000259" key="7">
    <source>
        <dbReference type="PROSITE" id="PS50847"/>
    </source>
</evidence>
<dbReference type="Pfam" id="PF20009">
    <property type="entry name" value="GEVED"/>
    <property type="match status" value="1"/>
</dbReference>
<evidence type="ECO:0000313" key="8">
    <source>
        <dbReference type="EMBL" id="MBP2620381.1"/>
    </source>
</evidence>
<feature type="domain" description="Gram-positive cocci surface proteins LPxTG" evidence="7">
    <location>
        <begin position="2672"/>
        <end position="2708"/>
    </location>
</feature>
<evidence type="ECO:0000256" key="4">
    <source>
        <dbReference type="ARBA" id="ARBA00023088"/>
    </source>
</evidence>
<name>A0ABS5AVS4_9STRE</name>
<dbReference type="Pfam" id="PF18651">
    <property type="entry name" value="CshA_NR2"/>
    <property type="match status" value="1"/>
</dbReference>
<evidence type="ECO:0000256" key="6">
    <source>
        <dbReference type="SAM" id="SignalP"/>
    </source>
</evidence>
<evidence type="ECO:0000256" key="3">
    <source>
        <dbReference type="ARBA" id="ARBA00022729"/>
    </source>
</evidence>
<dbReference type="InterPro" id="IPR019931">
    <property type="entry name" value="LPXTG_anchor"/>
</dbReference>
<keyword evidence="4" id="KW-0572">Peptidoglycan-anchor</keyword>
<sequence length="2708" mass="285779">MGKDLFNPHLRKFSIRKLNIGVCSVLLSTVFLLGTAATVSADESTSGSADDSISLPESGLNAAVSQPAAADTFAAAVSEAPAPEIGEGQDQPVSPTAASEQAAPEPTEDARDTETRAAPAAETAVSANEATSAAPAQPRSYRAEVTPKPATAAMPRSERNGQPMETGTSFRAADAAGTATAASGLKDATANPAVSKPTLEESVKKRSDELMKQVNWLDFGDTNAFKNLDTDGSLKVGTVYEKEISPGYRIKLTVTELKPFYATEIYRDRVKGTEYESSYDPNAKNTWLQYNNSTNYAYQYWYGDDYRPKIVGAPQNQWSAIKSEGIDTKGRKTQLQVPKDEANYGVKFKVEATYLGKAVKAAVVMADGEEANPGEYAIFTTNGQGWEHLAEWKRTVIDTNGATTEITETYKPMQPTTEGQYIGKDASGVHWQAYVSPDQKTGGLGSQVFGPNVSRYNTIPLVMSRGASEVGIYIASSGQQAAMIGFMAVDEGDAPDSYGKAIHAISRYNAETGGPNPQPFLGRVEADIDTTSGNNWKHDEQTDLADEGVDQLLSDDLVGKTNNLFRVNRLHDGDYSLRLHASANGYEKAYVRAWIDFNNNGVFDEDEASEFTEVTTAGDYTVSFKKNPAMTDPALSKLGMRVRIALNKGDIEKPTGTAFSGEVEDLQVELTYPPKGEKKESVGIRNQQQAATLHFTPQGIDQNDESKKVAIDTTKAPLVLDAKGNELTADAEGWYSTAEGRYKVTPNGADVKVVFEPKADYIGTAQGINIRRFDTNGASTDWTAKNQAERAINDQLNTMDGRYVPTVLNYSKYETTDIQGVDQEQTPVFNDGDATRTPASPSAAHPVKFVKADGTTTDDGSLPAISNGQEVGRFEVEPATGKITFKPNKDFVGTVDPVSVRMMDANGIFHQAVYQPKVRPVKPTAQDASSEGIQGAVQTGQLTFTSGDKRVPIDSSKLPVFDNGSQTKTVAGVGTYQVDEQGLVTFTPLPAYTGRPDAETVKRVDVYGTEVTASYQADVKAATPTGQDAQTTGLQGQLQKSSLQFMPGQATVNGQKVTVPLATEGPRFVVDGQVQPGNSLLVYDTNGKLQGTYTLQGNDEIHFQPAPDFYGIPTPARLRVTDKNGSRAEAVYQPKVTQVMPTSTNAASTGLQGQPQKGTPSFTGGNPNVPLNDNIPATFDDGSKRKEVPKVGIFEVAPDGTVTFTPDKSYSGTPDPVTVKRVDKNGTPVTATYTPTVTKVTPTGTGGKTEGLQGLVQKGKVTFKAGNPQVGFPADKTPVFDTGVNVKEIDRVGRFEVAADGTVTFTPDKTFVGRTPELDISYADVNGTVAKAAYRATVVAVTPTATGAQTEGLQGQVQTGTVTFTPGAPSVGFPADKTPIFDTGTNVKAIDQVGRFEVAADGTVTFTPDKTFVGRTPELDISYADVNGTVAKATYRATVEAVIPTGTGDRTEGLQGQVQEGRVSFTPGHASVPFPSETTPLFDNGQTVKEVAGVGKFEVNADGKVTFTPDNQFKGTTPEITLIRADENGTPVTVKYQAVVKAVVPTGTTATSTGLQGQPQKGTPSFTEGNPNVPLDDDVPATFDDGSKRKEVPNVGIFEVAPDGSVTFTPDKQFVGTPDPVTVKRVDKNGTPVTAAYTPTVTKVTPTGIGAKTDGPQGLVQKGKVTFKAGDPQVGFPSDKTPVFDTGTNTKEIAKVGKFEVDAEGEVTFTPVKTFIGQTPELEIRHTDSNGTVAKATYRATVRAVTPTGKGAKTEGLQGQVQKGQVSFTPGHASIPFPADSAPLFGNGKAVKEVPNIGRFEVDADGKVTFTPERQFIGASPELGIIRFDANGTPVTVKYQAIVKAVVPTGSSAASTGPQGLPQTGMPIFTGGDPLVPIDETIEPAFSDGKKEKSIPGQGIYTINPDGSVTFTPDKLFVGTPDPVTVKRVDKNGTEVTAQYTPTVEKVTPTGKGIKTEGLQGQVQKGQVSFTPGHASVPFPSGTTPLFDNGSAVKEVPTVGKFEVDAEGNVTFTPDKQFKGETPEQKLTRFDTNGTSVTVKYQAVVKEIVPNGTTATSTGPQGQPQTGTPSFTGGDPTVPLDDDVPATFDDGSKRKEVPNVGIFEVAPDGSVTFTPDKQFVGTPDPVTVKRVDKNGTEVTATYTPTVTKVTPTGKGDQTEGLQGQVQNGKVTFEVGNPQVGFPAGSTPVFDTGTNVKEIAKVGRFEVDAAGNVTFTPDKQFKGETPAIELTRIDTNGTPVTVKYQAAVKEVVPAGTNVTSSGPQGVPQTGKPSFTAGDPLVPIDESVEPSFDDGTKEKTIAGQGTYTIASDGTVTFTPDKQFVGRPDPVTVKRVDKNGTPVTATYTPTVEKVAPIGEDAASTNIKGLAQTGKPIFQAGNPLVPIDETAEPAFDDGSKEITIPGQGTYTIAADGTVTFRPEADFIGQGSGVTVVRRDRNGTPVTARYLPTVVAPSSSQDTSSVGRKGEVQTGTPIFEGAIDQTVAPAFDDGSTEKVVPGEGTYKFAMLGAVTFVPEADFVGTARGVVVKRLDIYGNAVTATYTPTVLGSTATEDTGSTGFRGQPQTGKPIFEGDVDPIVPPTFEDGSTEKVVPGEGTYTIAADGTVTFRPEPNFIGQATGVTVVRKDRNGNTISAAYIPTVTELSVPAEAPDRPSQPAQPAPPALSKSAAPRALPQTGTEETSYLAAGLLAGTAALGLIGLEKRKKRAED</sequence>
<feature type="region of interest" description="Disordered" evidence="5">
    <location>
        <begin position="1549"/>
        <end position="1573"/>
    </location>
</feature>
<dbReference type="InterPro" id="IPR026395">
    <property type="entry name" value="CshA_fibril"/>
</dbReference>
<feature type="region of interest" description="Disordered" evidence="5">
    <location>
        <begin position="83"/>
        <end position="206"/>
    </location>
</feature>
<reference evidence="8 9" key="1">
    <citation type="submission" date="2018-05" db="EMBL/GenBank/DDBJ databases">
        <title>Draft genome sequence of Streptococcus panodentis CCUG 70867T.</title>
        <authorList>
            <person name="Salva-Serra F."/>
            <person name="Mendez V."/>
            <person name="Jaen-Luchoro D."/>
            <person name="Gonzales-Siles L."/>
            <person name="Karlsson R."/>
            <person name="Engstrom-Jakobsson H."/>
            <person name="Busquets A."/>
            <person name="Gomila M."/>
            <person name="Pineiro-Iglesias B."/>
            <person name="Bennasar-Figueras A."/>
            <person name="Seeger M."/>
            <person name="Moore E."/>
        </authorList>
    </citation>
    <scope>NUCLEOTIDE SEQUENCE [LARGE SCALE GENOMIC DNA]</scope>
    <source>
        <strain evidence="8 9">CCUG 70867</strain>
    </source>
</reference>
<dbReference type="PROSITE" id="PS50847">
    <property type="entry name" value="GRAM_POS_ANCHORING"/>
    <property type="match status" value="1"/>
</dbReference>
<feature type="region of interest" description="Disordered" evidence="5">
    <location>
        <begin position="1145"/>
        <end position="1167"/>
    </location>
</feature>
<dbReference type="NCBIfam" id="TIGR04225">
    <property type="entry name" value="CshA_fibril_rpt"/>
    <property type="match status" value="19"/>
</dbReference>